<dbReference type="PRINTS" id="PR00455">
    <property type="entry name" value="HTHTETR"/>
</dbReference>
<reference evidence="5" key="1">
    <citation type="submission" date="2014-11" db="EMBL/GenBank/DDBJ databases">
        <authorList>
            <person name="Wibberg D."/>
        </authorList>
    </citation>
    <scope>NUCLEOTIDE SEQUENCE [LARGE SCALE GENOMIC DNA]</scope>
    <source>
        <strain evidence="5">L3</strain>
    </source>
</reference>
<gene>
    <name evidence="4" type="ORF">DTL3_1805</name>
</gene>
<name>A0A0C7NTK4_DEFTU</name>
<dbReference type="GO" id="GO:0003677">
    <property type="term" value="F:DNA binding"/>
    <property type="evidence" value="ECO:0007669"/>
    <property type="project" value="UniProtKB-UniRule"/>
</dbReference>
<dbReference type="SUPFAM" id="SSF46689">
    <property type="entry name" value="Homeodomain-like"/>
    <property type="match status" value="1"/>
</dbReference>
<proteinExistence type="predicted"/>
<evidence type="ECO:0000259" key="3">
    <source>
        <dbReference type="PROSITE" id="PS50977"/>
    </source>
</evidence>
<dbReference type="RefSeq" id="WP_045088413.1">
    <property type="nucleotide sequence ID" value="NZ_LN824141.1"/>
</dbReference>
<dbReference type="KEGG" id="dtn:DTL3_1805"/>
<dbReference type="AlphaFoldDB" id="A0A0C7NTK4"/>
<evidence type="ECO:0000256" key="1">
    <source>
        <dbReference type="ARBA" id="ARBA00023125"/>
    </source>
</evidence>
<keyword evidence="1 2" id="KW-0238">DNA-binding</keyword>
<accession>A0A0C7NTK4</accession>
<protein>
    <submittedName>
        <fullName evidence="4">Bacterial regulatory protein, tetR family</fullName>
    </submittedName>
</protein>
<dbReference type="PROSITE" id="PS50977">
    <property type="entry name" value="HTH_TETR_2"/>
    <property type="match status" value="1"/>
</dbReference>
<dbReference type="EMBL" id="LN824141">
    <property type="protein sequence ID" value="CEP79087.1"/>
    <property type="molecule type" value="Genomic_DNA"/>
</dbReference>
<dbReference type="Pfam" id="PF00440">
    <property type="entry name" value="TetR_N"/>
    <property type="match status" value="1"/>
</dbReference>
<organism evidence="4 5">
    <name type="scientific">Defluviitoga tunisiensis</name>
    <dbReference type="NCBI Taxonomy" id="1006576"/>
    <lineage>
        <taxon>Bacteria</taxon>
        <taxon>Thermotogati</taxon>
        <taxon>Thermotogota</taxon>
        <taxon>Thermotogae</taxon>
        <taxon>Petrotogales</taxon>
        <taxon>Petrotogaceae</taxon>
        <taxon>Defluviitoga</taxon>
    </lineage>
</organism>
<dbReference type="InterPro" id="IPR001647">
    <property type="entry name" value="HTH_TetR"/>
</dbReference>
<feature type="DNA-binding region" description="H-T-H motif" evidence="2">
    <location>
        <begin position="34"/>
        <end position="53"/>
    </location>
</feature>
<keyword evidence="5" id="KW-1185">Reference proteome</keyword>
<evidence type="ECO:0000256" key="2">
    <source>
        <dbReference type="PROSITE-ProRule" id="PRU00335"/>
    </source>
</evidence>
<dbReference type="InterPro" id="IPR023772">
    <property type="entry name" value="DNA-bd_HTH_TetR-type_CS"/>
</dbReference>
<dbReference type="OrthoDB" id="9814703at2"/>
<dbReference type="InterPro" id="IPR009057">
    <property type="entry name" value="Homeodomain-like_sf"/>
</dbReference>
<evidence type="ECO:0000313" key="4">
    <source>
        <dbReference type="EMBL" id="CEP79087.1"/>
    </source>
</evidence>
<feature type="domain" description="HTH tetR-type" evidence="3">
    <location>
        <begin position="11"/>
        <end position="71"/>
    </location>
</feature>
<dbReference type="STRING" id="1006576.DTL3_1805"/>
<dbReference type="Gene3D" id="1.10.357.10">
    <property type="entry name" value="Tetracycline Repressor, domain 2"/>
    <property type="match status" value="1"/>
</dbReference>
<dbReference type="Proteomes" id="UP000032809">
    <property type="component" value="Chromosome I"/>
</dbReference>
<dbReference type="HOGENOM" id="CLU_1382997_0_0_0"/>
<dbReference type="PANTHER" id="PTHR43479:SF11">
    <property type="entry name" value="ACREF_ENVCD OPERON REPRESSOR-RELATED"/>
    <property type="match status" value="1"/>
</dbReference>
<dbReference type="PANTHER" id="PTHR43479">
    <property type="entry name" value="ACREF/ENVCD OPERON REPRESSOR-RELATED"/>
    <property type="match status" value="1"/>
</dbReference>
<dbReference type="PROSITE" id="PS01081">
    <property type="entry name" value="HTH_TETR_1"/>
    <property type="match status" value="1"/>
</dbReference>
<dbReference type="InterPro" id="IPR050624">
    <property type="entry name" value="HTH-type_Tx_Regulator"/>
</dbReference>
<evidence type="ECO:0000313" key="5">
    <source>
        <dbReference type="Proteomes" id="UP000032809"/>
    </source>
</evidence>
<sequence>MANYMDSVDKIEKKKYISEKTLELISKKGLANFTMEDVAVACNVSKGSLYNYFKNKNALIVAAFTALMEKMLHFFEEKTSDSTSDCLEKSADIYTQIYSEILSSFPSSDLLRLLEILLNSTHDPSMMQSLTKTFKDYYNKILSNFEKIFKSKSSALMLQAMFDGLVIYKAFGVEISDEEIQENVRKIVLCLAK</sequence>